<dbReference type="InterPro" id="IPR001932">
    <property type="entry name" value="PPM-type_phosphatase-like_dom"/>
</dbReference>
<keyword evidence="8" id="KW-1185">Reference proteome</keyword>
<dbReference type="InterPro" id="IPR015655">
    <property type="entry name" value="PP2C"/>
</dbReference>
<proteinExistence type="predicted"/>
<dbReference type="Gene3D" id="3.60.40.10">
    <property type="entry name" value="PPM-type phosphatase domain"/>
    <property type="match status" value="1"/>
</dbReference>
<feature type="domain" description="PPM-type phosphatase" evidence="6">
    <location>
        <begin position="75"/>
        <end position="255"/>
    </location>
</feature>
<reference evidence="7 8" key="1">
    <citation type="journal article" date="2022" name="Nat. Plants">
        <title>Genomes of leafy and leafless Platanthera orchids illuminate the evolution of mycoheterotrophy.</title>
        <authorList>
            <person name="Li M.H."/>
            <person name="Liu K.W."/>
            <person name="Li Z."/>
            <person name="Lu H.C."/>
            <person name="Ye Q.L."/>
            <person name="Zhang D."/>
            <person name="Wang J.Y."/>
            <person name="Li Y.F."/>
            <person name="Zhong Z.M."/>
            <person name="Liu X."/>
            <person name="Yu X."/>
            <person name="Liu D.K."/>
            <person name="Tu X.D."/>
            <person name="Liu B."/>
            <person name="Hao Y."/>
            <person name="Liao X.Y."/>
            <person name="Jiang Y.T."/>
            <person name="Sun W.H."/>
            <person name="Chen J."/>
            <person name="Chen Y.Q."/>
            <person name="Ai Y."/>
            <person name="Zhai J.W."/>
            <person name="Wu S.S."/>
            <person name="Zhou Z."/>
            <person name="Hsiao Y.Y."/>
            <person name="Wu W.L."/>
            <person name="Chen Y.Y."/>
            <person name="Lin Y.F."/>
            <person name="Hsu J.L."/>
            <person name="Li C.Y."/>
            <person name="Wang Z.W."/>
            <person name="Zhao X."/>
            <person name="Zhong W.Y."/>
            <person name="Ma X.K."/>
            <person name="Ma L."/>
            <person name="Huang J."/>
            <person name="Chen G.Z."/>
            <person name="Huang M.Z."/>
            <person name="Huang L."/>
            <person name="Peng D.H."/>
            <person name="Luo Y.B."/>
            <person name="Zou S.Q."/>
            <person name="Chen S.P."/>
            <person name="Lan S."/>
            <person name="Tsai W.C."/>
            <person name="Van de Peer Y."/>
            <person name="Liu Z.J."/>
        </authorList>
    </citation>
    <scope>NUCLEOTIDE SEQUENCE [LARGE SCALE GENOMIC DNA]</scope>
    <source>
        <strain evidence="7">Lor287</strain>
    </source>
</reference>
<evidence type="ECO:0000256" key="3">
    <source>
        <dbReference type="ARBA" id="ARBA00022912"/>
    </source>
</evidence>
<evidence type="ECO:0000313" key="7">
    <source>
        <dbReference type="EMBL" id="KAK8936138.1"/>
    </source>
</evidence>
<evidence type="ECO:0000313" key="8">
    <source>
        <dbReference type="Proteomes" id="UP001418222"/>
    </source>
</evidence>
<gene>
    <name evidence="7" type="primary">PLL4</name>
    <name evidence="7" type="ORF">KSP39_PZI013382</name>
</gene>
<comment type="catalytic activity">
    <reaction evidence="4">
        <text>O-phospho-L-seryl-[protein] + H2O = L-seryl-[protein] + phosphate</text>
        <dbReference type="Rhea" id="RHEA:20629"/>
        <dbReference type="Rhea" id="RHEA-COMP:9863"/>
        <dbReference type="Rhea" id="RHEA-COMP:11604"/>
        <dbReference type="ChEBI" id="CHEBI:15377"/>
        <dbReference type="ChEBI" id="CHEBI:29999"/>
        <dbReference type="ChEBI" id="CHEBI:43474"/>
        <dbReference type="ChEBI" id="CHEBI:83421"/>
        <dbReference type="EC" id="3.1.3.16"/>
    </reaction>
</comment>
<dbReference type="PANTHER" id="PTHR13832:SF228">
    <property type="entry name" value="PROTEIN PHOSPHATASE 2C 23-RELATED"/>
    <property type="match status" value="1"/>
</dbReference>
<dbReference type="CDD" id="cd00143">
    <property type="entry name" value="PP2Cc"/>
    <property type="match status" value="1"/>
</dbReference>
<comment type="caution">
    <text evidence="7">The sequence shown here is derived from an EMBL/GenBank/DDBJ whole genome shotgun (WGS) entry which is preliminary data.</text>
</comment>
<dbReference type="EC" id="3.1.3.16" evidence="1"/>
<sequence>MGNSAGKLSTCLPQGGCRRSTAAVTSAPEDFTVDSFSLHSVELAISGATISANPTTPLSTAHSSFASAAAAFPRSPSFFSGRNLQWKRRKAGEDRLHVVLSKKPNFLFAGIYDGFNGPDATDYLLSNLFHAVRNELKGFFEMDHDQVLNALSLALMKTEETYLGIADKMVAENPELALMGSCVLVMVMKEEDVYFMNVGDSRAVLGQKLLKCFESAGEEGLDDNGLGMAETPCLAARQLTLDHSTCVEEVMNNFF</sequence>
<dbReference type="PANTHER" id="PTHR13832">
    <property type="entry name" value="PROTEIN PHOSPHATASE 2C"/>
    <property type="match status" value="1"/>
</dbReference>
<accession>A0AAP0G428</accession>
<evidence type="ECO:0000256" key="5">
    <source>
        <dbReference type="ARBA" id="ARBA00048336"/>
    </source>
</evidence>
<name>A0AAP0G428_9ASPA</name>
<dbReference type="Proteomes" id="UP001418222">
    <property type="component" value="Unassembled WGS sequence"/>
</dbReference>
<keyword evidence="3" id="KW-0904">Protein phosphatase</keyword>
<dbReference type="GO" id="GO:0004722">
    <property type="term" value="F:protein serine/threonine phosphatase activity"/>
    <property type="evidence" value="ECO:0007669"/>
    <property type="project" value="UniProtKB-EC"/>
</dbReference>
<dbReference type="SUPFAM" id="SSF81606">
    <property type="entry name" value="PP2C-like"/>
    <property type="match status" value="1"/>
</dbReference>
<keyword evidence="2" id="KW-0378">Hydrolase</keyword>
<evidence type="ECO:0000256" key="2">
    <source>
        <dbReference type="ARBA" id="ARBA00022801"/>
    </source>
</evidence>
<evidence type="ECO:0000256" key="4">
    <source>
        <dbReference type="ARBA" id="ARBA00047761"/>
    </source>
</evidence>
<evidence type="ECO:0000259" key="6">
    <source>
        <dbReference type="PROSITE" id="PS51746"/>
    </source>
</evidence>
<dbReference type="InterPro" id="IPR036457">
    <property type="entry name" value="PPM-type-like_dom_sf"/>
</dbReference>
<dbReference type="AlphaFoldDB" id="A0AAP0G428"/>
<dbReference type="EMBL" id="JBBWWQ010000011">
    <property type="protein sequence ID" value="KAK8936138.1"/>
    <property type="molecule type" value="Genomic_DNA"/>
</dbReference>
<comment type="catalytic activity">
    <reaction evidence="5">
        <text>O-phospho-L-threonyl-[protein] + H2O = L-threonyl-[protein] + phosphate</text>
        <dbReference type="Rhea" id="RHEA:47004"/>
        <dbReference type="Rhea" id="RHEA-COMP:11060"/>
        <dbReference type="Rhea" id="RHEA-COMP:11605"/>
        <dbReference type="ChEBI" id="CHEBI:15377"/>
        <dbReference type="ChEBI" id="CHEBI:30013"/>
        <dbReference type="ChEBI" id="CHEBI:43474"/>
        <dbReference type="ChEBI" id="CHEBI:61977"/>
        <dbReference type="EC" id="3.1.3.16"/>
    </reaction>
</comment>
<dbReference type="Pfam" id="PF00481">
    <property type="entry name" value="PP2C"/>
    <property type="match status" value="1"/>
</dbReference>
<evidence type="ECO:0000256" key="1">
    <source>
        <dbReference type="ARBA" id="ARBA00013081"/>
    </source>
</evidence>
<dbReference type="SMART" id="SM00332">
    <property type="entry name" value="PP2Cc"/>
    <property type="match status" value="1"/>
</dbReference>
<dbReference type="PROSITE" id="PS51746">
    <property type="entry name" value="PPM_2"/>
    <property type="match status" value="1"/>
</dbReference>
<protein>
    <recommendedName>
        <fullName evidence="1">protein-serine/threonine phosphatase</fullName>
        <ecNumber evidence="1">3.1.3.16</ecNumber>
    </recommendedName>
</protein>
<organism evidence="7 8">
    <name type="scientific">Platanthera zijinensis</name>
    <dbReference type="NCBI Taxonomy" id="2320716"/>
    <lineage>
        <taxon>Eukaryota</taxon>
        <taxon>Viridiplantae</taxon>
        <taxon>Streptophyta</taxon>
        <taxon>Embryophyta</taxon>
        <taxon>Tracheophyta</taxon>
        <taxon>Spermatophyta</taxon>
        <taxon>Magnoliopsida</taxon>
        <taxon>Liliopsida</taxon>
        <taxon>Asparagales</taxon>
        <taxon>Orchidaceae</taxon>
        <taxon>Orchidoideae</taxon>
        <taxon>Orchideae</taxon>
        <taxon>Orchidinae</taxon>
        <taxon>Platanthera</taxon>
    </lineage>
</organism>